<dbReference type="EMBL" id="JACJVN010000065">
    <property type="protein sequence ID" value="MBB6678962.1"/>
    <property type="molecule type" value="Genomic_DNA"/>
</dbReference>
<proteinExistence type="predicted"/>
<reference evidence="3 4" key="1">
    <citation type="submission" date="2020-08" db="EMBL/GenBank/DDBJ databases">
        <title>Cohnella phylogeny.</title>
        <authorList>
            <person name="Dunlap C."/>
        </authorList>
    </citation>
    <scope>NUCLEOTIDE SEQUENCE [LARGE SCALE GENOMIC DNA]</scope>
    <source>
        <strain evidence="3 4">DSM 103658</strain>
    </source>
</reference>
<evidence type="ECO:0000313" key="4">
    <source>
        <dbReference type="Proteomes" id="UP000574133"/>
    </source>
</evidence>
<dbReference type="Proteomes" id="UP000574133">
    <property type="component" value="Unassembled WGS sequence"/>
</dbReference>
<feature type="compositionally biased region" description="Basic and acidic residues" evidence="1">
    <location>
        <begin position="86"/>
        <end position="104"/>
    </location>
</feature>
<feature type="transmembrane region" description="Helical" evidence="2">
    <location>
        <begin position="309"/>
        <end position="327"/>
    </location>
</feature>
<feature type="compositionally biased region" description="Acidic residues" evidence="1">
    <location>
        <begin position="63"/>
        <end position="85"/>
    </location>
</feature>
<evidence type="ECO:0000313" key="3">
    <source>
        <dbReference type="EMBL" id="MBB6678962.1"/>
    </source>
</evidence>
<feature type="transmembrane region" description="Helical" evidence="2">
    <location>
        <begin position="213"/>
        <end position="240"/>
    </location>
</feature>
<organism evidence="3 4">
    <name type="scientific">Cohnella lubricantis</name>
    <dbReference type="NCBI Taxonomy" id="2163172"/>
    <lineage>
        <taxon>Bacteria</taxon>
        <taxon>Bacillati</taxon>
        <taxon>Bacillota</taxon>
        <taxon>Bacilli</taxon>
        <taxon>Bacillales</taxon>
        <taxon>Paenibacillaceae</taxon>
        <taxon>Cohnella</taxon>
    </lineage>
</organism>
<evidence type="ECO:0000256" key="2">
    <source>
        <dbReference type="SAM" id="Phobius"/>
    </source>
</evidence>
<sequence length="541" mass="61574">MSHKRADMRERDELADLEENGAREELADLEDLADLEALGGRQVRDTREGCEEREGFEGREEREDWADREDCADREDQEDQEDREDWADRENYGDREDRDGRACEDTAPSRSRRFHPLPLAAARIASFWTDVWKSWRLVFDWTVIVYLALPGIFVFANMYRDAWEHTPGWFELMRPQIVYALLGLLMLGARLRTFADPGDGLILRRNARWTGTLYAAGVAYTLAARLLMSASALVLLIPILTIRLHWSLEEGLFTAAASSLFGFVWALIRDGIERRRAGWGRIALLWFIRALLLASWVAFMTWTASTGDAARYAPHVLLLAASALLVWRRAKAKGTFLQEILAENEAYQACVQFLLKNSAGIRSMPKGRRPLLSFAGRRLFRERDVTRRIAELGVKAGLRESGNIRTLLQMTAAGAAALLLIPFGLGLFVWLALGALSLFWVHWQWGHWREERYVSMLPLSFESLQRAENVGRLVYCRPLFGLWGVILGVKAGLTYGSWGWLAVPVLLAVSWPLANYMNRAATRIWKRRSRRSAAKGADDSL</sequence>
<feature type="transmembrane region" description="Helical" evidence="2">
    <location>
        <begin position="252"/>
        <end position="272"/>
    </location>
</feature>
<feature type="region of interest" description="Disordered" evidence="1">
    <location>
        <begin position="1"/>
        <end position="109"/>
    </location>
</feature>
<protein>
    <submittedName>
        <fullName evidence="3">ABC transporter permease</fullName>
    </submittedName>
</protein>
<keyword evidence="2" id="KW-0472">Membrane</keyword>
<dbReference type="AlphaFoldDB" id="A0A841TD54"/>
<feature type="compositionally biased region" description="Basic and acidic residues" evidence="1">
    <location>
        <begin position="1"/>
        <end position="26"/>
    </location>
</feature>
<keyword evidence="4" id="KW-1185">Reference proteome</keyword>
<feature type="transmembrane region" description="Helical" evidence="2">
    <location>
        <begin position="415"/>
        <end position="443"/>
    </location>
</feature>
<dbReference type="GO" id="GO:0016020">
    <property type="term" value="C:membrane"/>
    <property type="evidence" value="ECO:0007669"/>
    <property type="project" value="InterPro"/>
</dbReference>
<dbReference type="InterPro" id="IPR010288">
    <property type="entry name" value="EcsB_ABC"/>
</dbReference>
<comment type="caution">
    <text evidence="3">The sequence shown here is derived from an EMBL/GenBank/DDBJ whole genome shotgun (WGS) entry which is preliminary data.</text>
</comment>
<keyword evidence="2" id="KW-1133">Transmembrane helix</keyword>
<accession>A0A841TD54</accession>
<feature type="transmembrane region" description="Helical" evidence="2">
    <location>
        <begin position="176"/>
        <end position="193"/>
    </location>
</feature>
<feature type="compositionally biased region" description="Basic and acidic residues" evidence="1">
    <location>
        <begin position="42"/>
        <end position="62"/>
    </location>
</feature>
<evidence type="ECO:0000256" key="1">
    <source>
        <dbReference type="SAM" id="MobiDB-lite"/>
    </source>
</evidence>
<feature type="transmembrane region" description="Helical" evidence="2">
    <location>
        <begin position="137"/>
        <end position="156"/>
    </location>
</feature>
<dbReference type="Pfam" id="PF05975">
    <property type="entry name" value="EcsB"/>
    <property type="match status" value="1"/>
</dbReference>
<feature type="transmembrane region" description="Helical" evidence="2">
    <location>
        <begin position="284"/>
        <end position="303"/>
    </location>
</feature>
<gene>
    <name evidence="3" type="ORF">H4Q31_16860</name>
</gene>
<keyword evidence="2" id="KW-0812">Transmembrane</keyword>
<feature type="transmembrane region" description="Helical" evidence="2">
    <location>
        <begin position="498"/>
        <end position="518"/>
    </location>
</feature>
<name>A0A841TD54_9BACL</name>
<dbReference type="RefSeq" id="WP_185180229.1">
    <property type="nucleotide sequence ID" value="NZ_CBCSEP010000002.1"/>
</dbReference>